<dbReference type="InterPro" id="IPR018064">
    <property type="entry name" value="Metalthion_vert_metal_BS"/>
</dbReference>
<dbReference type="GO" id="GO:0071280">
    <property type="term" value="P:cellular response to copper ion"/>
    <property type="evidence" value="ECO:0007669"/>
    <property type="project" value="TreeGrafter"/>
</dbReference>
<evidence type="ECO:0000256" key="2">
    <source>
        <dbReference type="ARBA" id="ARBA00007283"/>
    </source>
</evidence>
<dbReference type="InterPro" id="IPR000006">
    <property type="entry name" value="Metalthion_vert"/>
</dbReference>
<dbReference type="PROSITE" id="PS00203">
    <property type="entry name" value="METALLOTHIONEIN_VRT"/>
    <property type="match status" value="1"/>
</dbReference>
<evidence type="ECO:0000313" key="8">
    <source>
        <dbReference type="Proteomes" id="UP000694398"/>
    </source>
</evidence>
<accession>A0A8C2YPK4</accession>
<dbReference type="GO" id="GO:0005737">
    <property type="term" value="C:cytoplasm"/>
    <property type="evidence" value="ECO:0007669"/>
    <property type="project" value="TreeGrafter"/>
</dbReference>
<dbReference type="Proteomes" id="UP000694398">
    <property type="component" value="Unassembled WGS sequence"/>
</dbReference>
<dbReference type="Ensembl" id="ENSCLAT00000014065.1">
    <property type="protein sequence ID" value="ENSCLAP00000013909.1"/>
    <property type="gene ID" value="ENSCLAG00000009627.1"/>
</dbReference>
<reference evidence="7" key="1">
    <citation type="submission" date="2025-08" db="UniProtKB">
        <authorList>
            <consortium name="Ensembl"/>
        </authorList>
    </citation>
    <scope>IDENTIFICATION</scope>
</reference>
<evidence type="ECO:0000313" key="7">
    <source>
        <dbReference type="Ensembl" id="ENSCLAP00000013909.1"/>
    </source>
</evidence>
<dbReference type="GO" id="GO:0071294">
    <property type="term" value="P:cellular response to zinc ion"/>
    <property type="evidence" value="ECO:0007669"/>
    <property type="project" value="TreeGrafter"/>
</dbReference>
<sequence>MDPRCSCTLGNSCACASSCPCKGCKCTSCRKSECGSPGNVLLAEVESQGQQTGSKQENFQILVITQGNRGSECIRQTGTDPILEDIPYVCSLGAEIPPGPQGQSLRQARRWDKSAVTSRCPLSSSGCCSCCPVGCAKCAQGCVCQGASDKCSCCA</sequence>
<dbReference type="AlphaFoldDB" id="A0A8C2YPK4"/>
<keyword evidence="3" id="KW-0479">Metal-binding</keyword>
<evidence type="ECO:0000256" key="4">
    <source>
        <dbReference type="ARBA" id="ARBA00022851"/>
    </source>
</evidence>
<dbReference type="Gene3D" id="4.10.10.10">
    <property type="entry name" value="Metallothionein Isoform II"/>
    <property type="match status" value="2"/>
</dbReference>
<evidence type="ECO:0000256" key="6">
    <source>
        <dbReference type="ARBA" id="ARBA00041784"/>
    </source>
</evidence>
<gene>
    <name evidence="7" type="primary">LOC102017598</name>
</gene>
<dbReference type="GeneTree" id="ENSGT00940000164639"/>
<evidence type="ECO:0000256" key="3">
    <source>
        <dbReference type="ARBA" id="ARBA00022723"/>
    </source>
</evidence>
<reference evidence="7" key="2">
    <citation type="submission" date="2025-09" db="UniProtKB">
        <authorList>
            <consortium name="Ensembl"/>
        </authorList>
    </citation>
    <scope>IDENTIFICATION</scope>
</reference>
<dbReference type="PANTHER" id="PTHR23299:SF22">
    <property type="entry name" value="METALLOTHIONEIN-1G"/>
    <property type="match status" value="1"/>
</dbReference>
<proteinExistence type="inferred from homology"/>
<dbReference type="PANTHER" id="PTHR23299">
    <property type="entry name" value="METALLOTHIONEIN"/>
    <property type="match status" value="1"/>
</dbReference>
<dbReference type="InterPro" id="IPR023587">
    <property type="entry name" value="Metalthion_dom_sf_vert"/>
</dbReference>
<dbReference type="GO" id="GO:0071276">
    <property type="term" value="P:cellular response to cadmium ion"/>
    <property type="evidence" value="ECO:0007669"/>
    <property type="project" value="TreeGrafter"/>
</dbReference>
<comment type="similarity">
    <text evidence="2">Belongs to the metallothionein superfamily. Type 1 family.</text>
</comment>
<dbReference type="GO" id="GO:0005634">
    <property type="term" value="C:nucleus"/>
    <property type="evidence" value="ECO:0007669"/>
    <property type="project" value="TreeGrafter"/>
</dbReference>
<dbReference type="GO" id="GO:0006882">
    <property type="term" value="P:intracellular zinc ion homeostasis"/>
    <property type="evidence" value="ECO:0007669"/>
    <property type="project" value="TreeGrafter"/>
</dbReference>
<organism evidence="7 8">
    <name type="scientific">Chinchilla lanigera</name>
    <name type="common">Long-tailed chinchilla</name>
    <name type="synonym">Chinchilla villidera</name>
    <dbReference type="NCBI Taxonomy" id="34839"/>
    <lineage>
        <taxon>Eukaryota</taxon>
        <taxon>Metazoa</taxon>
        <taxon>Chordata</taxon>
        <taxon>Craniata</taxon>
        <taxon>Vertebrata</taxon>
        <taxon>Euteleostomi</taxon>
        <taxon>Mammalia</taxon>
        <taxon>Eutheria</taxon>
        <taxon>Euarchontoglires</taxon>
        <taxon>Glires</taxon>
        <taxon>Rodentia</taxon>
        <taxon>Hystricomorpha</taxon>
        <taxon>Chinchillidae</taxon>
        <taxon>Chinchilla</taxon>
    </lineage>
</organism>
<dbReference type="SUPFAM" id="SSF57868">
    <property type="entry name" value="Metallothionein"/>
    <property type="match status" value="2"/>
</dbReference>
<keyword evidence="4" id="KW-0480">Metal-thiolate cluster</keyword>
<dbReference type="GO" id="GO:0010273">
    <property type="term" value="P:detoxification of copper ion"/>
    <property type="evidence" value="ECO:0007669"/>
    <property type="project" value="TreeGrafter"/>
</dbReference>
<dbReference type="GO" id="GO:0046872">
    <property type="term" value="F:metal ion binding"/>
    <property type="evidence" value="ECO:0007669"/>
    <property type="project" value="UniProtKB-KW"/>
</dbReference>
<dbReference type="InterPro" id="IPR017854">
    <property type="entry name" value="Metalthion_dom_sf"/>
</dbReference>
<name>A0A8C2YPK4_CHILA</name>
<dbReference type="Pfam" id="PF00131">
    <property type="entry name" value="Metallothio"/>
    <property type="match status" value="2"/>
</dbReference>
<keyword evidence="8" id="KW-1185">Reference proteome</keyword>
<evidence type="ECO:0000256" key="5">
    <source>
        <dbReference type="ARBA" id="ARBA00041010"/>
    </source>
</evidence>
<comment type="function">
    <text evidence="1">Metallothioneins have a high content of cysteine residues that bind various heavy metals; these proteins are transcriptionally regulated by both heavy metals and glucocorticoids.</text>
</comment>
<evidence type="ECO:0000256" key="1">
    <source>
        <dbReference type="ARBA" id="ARBA00002597"/>
    </source>
</evidence>
<protein>
    <recommendedName>
        <fullName evidence="5">Metallothionein-2</fullName>
    </recommendedName>
    <alternativeName>
        <fullName evidence="6">Metallothionein-II</fullName>
    </alternativeName>
</protein>